<organism evidence="1 2">
    <name type="scientific">Colletotrichum lupini</name>
    <dbReference type="NCBI Taxonomy" id="145971"/>
    <lineage>
        <taxon>Eukaryota</taxon>
        <taxon>Fungi</taxon>
        <taxon>Dikarya</taxon>
        <taxon>Ascomycota</taxon>
        <taxon>Pezizomycotina</taxon>
        <taxon>Sordariomycetes</taxon>
        <taxon>Hypocreomycetidae</taxon>
        <taxon>Glomerellales</taxon>
        <taxon>Glomerellaceae</taxon>
        <taxon>Colletotrichum</taxon>
        <taxon>Colletotrichum acutatum species complex</taxon>
    </lineage>
</organism>
<dbReference type="KEGG" id="clup:CLUP02_16191"/>
<dbReference type="GeneID" id="73350125"/>
<sequence>MTCLCGGADCTIRVLPGEPSSCRSCGDAAEEDEVISLSAGIRWQDSERPYDGSACERENATWRRCDGGNRPLGASGSFLGQTKQRMARPSSVLPAGDFVSALPWYGRVSQRPLGPQPSNPVSFCEAARRGPKEKKTCGALNFLPFATGKFHGPEQLGRR</sequence>
<reference evidence="1" key="1">
    <citation type="journal article" date="2021" name="Mol. Plant Microbe Interact.">
        <title>Complete Genome Sequence of the Plant-Pathogenic Fungus Colletotrichum lupini.</title>
        <authorList>
            <person name="Baroncelli R."/>
            <person name="Pensec F."/>
            <person name="Da Lio D."/>
            <person name="Boufleur T."/>
            <person name="Vicente I."/>
            <person name="Sarrocco S."/>
            <person name="Picot A."/>
            <person name="Baraldi E."/>
            <person name="Sukno S."/>
            <person name="Thon M."/>
            <person name="Le Floch G."/>
        </authorList>
    </citation>
    <scope>NUCLEOTIDE SEQUENCE</scope>
    <source>
        <strain evidence="1">IMI 504893</strain>
    </source>
</reference>
<gene>
    <name evidence="1" type="ORF">CLUP02_16191</name>
</gene>
<accession>A0A9Q8T7H4</accession>
<evidence type="ECO:0000313" key="2">
    <source>
        <dbReference type="Proteomes" id="UP000830671"/>
    </source>
</evidence>
<dbReference type="Proteomes" id="UP000830671">
    <property type="component" value="Chromosome 9"/>
</dbReference>
<dbReference type="RefSeq" id="XP_049152262.1">
    <property type="nucleotide sequence ID" value="XM_049295115.1"/>
</dbReference>
<dbReference type="EMBL" id="CP019481">
    <property type="protein sequence ID" value="UQC90661.1"/>
    <property type="molecule type" value="Genomic_DNA"/>
</dbReference>
<protein>
    <submittedName>
        <fullName evidence="1">Uncharacterized protein</fullName>
    </submittedName>
</protein>
<proteinExistence type="predicted"/>
<name>A0A9Q8T7H4_9PEZI</name>
<evidence type="ECO:0000313" key="1">
    <source>
        <dbReference type="EMBL" id="UQC90661.1"/>
    </source>
</evidence>
<dbReference type="AlphaFoldDB" id="A0A9Q8T7H4"/>
<keyword evidence="2" id="KW-1185">Reference proteome</keyword>